<gene>
    <name evidence="4" type="ORF">PDE_03924</name>
</gene>
<comment type="pathway">
    <text evidence="1">Mycotoxin biosynthesis.</text>
</comment>
<dbReference type="eggNOG" id="ENOG502SR2C">
    <property type="taxonomic scope" value="Eukaryota"/>
</dbReference>
<evidence type="ECO:0000256" key="3">
    <source>
        <dbReference type="SAM" id="Phobius"/>
    </source>
</evidence>
<proteinExistence type="inferred from homology"/>
<evidence type="ECO:0000256" key="1">
    <source>
        <dbReference type="ARBA" id="ARBA00004685"/>
    </source>
</evidence>
<dbReference type="AlphaFoldDB" id="S8ASD9"/>
<dbReference type="Proteomes" id="UP000019376">
    <property type="component" value="Unassembled WGS sequence"/>
</dbReference>
<evidence type="ECO:0000313" key="5">
    <source>
        <dbReference type="Proteomes" id="UP000019376"/>
    </source>
</evidence>
<dbReference type="PANTHER" id="PTHR33365:SF4">
    <property type="entry name" value="CYCLOCHLOROTINE BIOSYNTHESIS PROTEIN O"/>
    <property type="match status" value="1"/>
</dbReference>
<dbReference type="OrthoDB" id="3687641at2759"/>
<keyword evidence="3" id="KW-1133">Transmembrane helix</keyword>
<keyword evidence="3" id="KW-0472">Membrane</keyword>
<evidence type="ECO:0000313" key="4">
    <source>
        <dbReference type="EMBL" id="EPS28978.1"/>
    </source>
</evidence>
<keyword evidence="3" id="KW-0812">Transmembrane</keyword>
<dbReference type="EMBL" id="KB644411">
    <property type="protein sequence ID" value="EPS28978.1"/>
    <property type="molecule type" value="Genomic_DNA"/>
</dbReference>
<sequence length="303" mass="34464">MVQDIAMWFSDSRRSWSSVASTDEEADKQDLINYHGPEPQEARRHKRSSTRCWILSTGLFACISGVLLTLLLSKDRFALDPTCKPWRDTDLQVALQNLQDRKVSFSGGLAYDDVGHLIIESKPGDRKWIGDPTPEMDALWDHVAYGSIVLLEGSEAASVRDKTVLYDGYWLTGLDVIHQMHCLNMIRKTFYPEYYQLKPAVGAERLHLEHCFDYVRQAVMCNSDVTPVPLTWYPSSKKFGPDFRTTHMCRDFEGLLNWSIERNSTARKKKGTGGEYTKNPWMVMPGSLSESAGLSHGEHHHGH</sequence>
<protein>
    <submittedName>
        <fullName evidence="4">Uncharacterized protein</fullName>
    </submittedName>
</protein>
<dbReference type="Pfam" id="PF11807">
    <property type="entry name" value="UstYa"/>
    <property type="match status" value="1"/>
</dbReference>
<evidence type="ECO:0000256" key="2">
    <source>
        <dbReference type="ARBA" id="ARBA00035112"/>
    </source>
</evidence>
<organism evidence="4 5">
    <name type="scientific">Penicillium oxalicum (strain 114-2 / CGMCC 5302)</name>
    <name type="common">Penicillium decumbens</name>
    <dbReference type="NCBI Taxonomy" id="933388"/>
    <lineage>
        <taxon>Eukaryota</taxon>
        <taxon>Fungi</taxon>
        <taxon>Dikarya</taxon>
        <taxon>Ascomycota</taxon>
        <taxon>Pezizomycotina</taxon>
        <taxon>Eurotiomycetes</taxon>
        <taxon>Eurotiomycetidae</taxon>
        <taxon>Eurotiales</taxon>
        <taxon>Aspergillaceae</taxon>
        <taxon>Penicillium</taxon>
    </lineage>
</organism>
<feature type="transmembrane region" description="Helical" evidence="3">
    <location>
        <begin position="52"/>
        <end position="72"/>
    </location>
</feature>
<comment type="similarity">
    <text evidence="2">Belongs to the ustYa family.</text>
</comment>
<keyword evidence="5" id="KW-1185">Reference proteome</keyword>
<dbReference type="PhylomeDB" id="S8ASD9"/>
<dbReference type="GO" id="GO:0043386">
    <property type="term" value="P:mycotoxin biosynthetic process"/>
    <property type="evidence" value="ECO:0007669"/>
    <property type="project" value="InterPro"/>
</dbReference>
<dbReference type="InterPro" id="IPR021765">
    <property type="entry name" value="UstYa-like"/>
</dbReference>
<name>S8ASD9_PENO1</name>
<dbReference type="STRING" id="933388.S8ASD9"/>
<dbReference type="HOGENOM" id="CLU_042941_2_3_1"/>
<dbReference type="PANTHER" id="PTHR33365">
    <property type="entry name" value="YALI0B05434P"/>
    <property type="match status" value="1"/>
</dbReference>
<reference evidence="4 5" key="1">
    <citation type="journal article" date="2013" name="PLoS ONE">
        <title>Genomic and secretomic analyses reveal unique features of the lignocellulolytic enzyme system of Penicillium decumbens.</title>
        <authorList>
            <person name="Liu G."/>
            <person name="Zhang L."/>
            <person name="Wei X."/>
            <person name="Zou G."/>
            <person name="Qin Y."/>
            <person name="Ma L."/>
            <person name="Li J."/>
            <person name="Zheng H."/>
            <person name="Wang S."/>
            <person name="Wang C."/>
            <person name="Xun L."/>
            <person name="Zhao G.-P."/>
            <person name="Zhou Z."/>
            <person name="Qu Y."/>
        </authorList>
    </citation>
    <scope>NUCLEOTIDE SEQUENCE [LARGE SCALE GENOMIC DNA]</scope>
    <source>
        <strain evidence="5">114-2 / CGMCC 5302</strain>
    </source>
</reference>
<accession>S8ASD9</accession>